<dbReference type="EnsemblMetazoa" id="PPA35592.1">
    <property type="protein sequence ID" value="PPA35592.1"/>
    <property type="gene ID" value="WBGene00273961"/>
</dbReference>
<dbReference type="Proteomes" id="UP000005239">
    <property type="component" value="Unassembled WGS sequence"/>
</dbReference>
<evidence type="ECO:0000313" key="2">
    <source>
        <dbReference type="Proteomes" id="UP000005239"/>
    </source>
</evidence>
<reference evidence="1" key="2">
    <citation type="submission" date="2022-06" db="UniProtKB">
        <authorList>
            <consortium name="EnsemblMetazoa"/>
        </authorList>
    </citation>
    <scope>IDENTIFICATION</scope>
    <source>
        <strain evidence="1">PS312</strain>
    </source>
</reference>
<sequence>MMGCLSLSRWQTEDIEFAKKEVEQRASRIGSVLLCEDSFNQTTCICNRRDKCNSLHLNLPFSTYAEGFFNGIVNFDLFLNHSGYTTTFSSSSYELLLLAFLLFSLHRITSTLVTIHG</sequence>
<protein>
    <submittedName>
        <fullName evidence="1">Uncharacterized protein</fullName>
    </submittedName>
</protein>
<name>A0A2A6B6B3_PRIPA</name>
<organism evidence="1 2">
    <name type="scientific">Pristionchus pacificus</name>
    <name type="common">Parasitic nematode worm</name>
    <dbReference type="NCBI Taxonomy" id="54126"/>
    <lineage>
        <taxon>Eukaryota</taxon>
        <taxon>Metazoa</taxon>
        <taxon>Ecdysozoa</taxon>
        <taxon>Nematoda</taxon>
        <taxon>Chromadorea</taxon>
        <taxon>Rhabditida</taxon>
        <taxon>Rhabditina</taxon>
        <taxon>Diplogasteromorpha</taxon>
        <taxon>Diplogasteroidea</taxon>
        <taxon>Neodiplogasteridae</taxon>
        <taxon>Pristionchus</taxon>
    </lineage>
</organism>
<gene>
    <name evidence="1" type="primary">WBGene00273961</name>
</gene>
<dbReference type="OrthoDB" id="5781490at2759"/>
<dbReference type="AlphaFoldDB" id="A0A2A6B6B3"/>
<evidence type="ECO:0000313" key="1">
    <source>
        <dbReference type="EnsemblMetazoa" id="PPA35592.1"/>
    </source>
</evidence>
<reference evidence="2" key="1">
    <citation type="journal article" date="2008" name="Nat. Genet.">
        <title>The Pristionchus pacificus genome provides a unique perspective on nematode lifestyle and parasitism.</title>
        <authorList>
            <person name="Dieterich C."/>
            <person name="Clifton S.W."/>
            <person name="Schuster L.N."/>
            <person name="Chinwalla A."/>
            <person name="Delehaunty K."/>
            <person name="Dinkelacker I."/>
            <person name="Fulton L."/>
            <person name="Fulton R."/>
            <person name="Godfrey J."/>
            <person name="Minx P."/>
            <person name="Mitreva M."/>
            <person name="Roeseler W."/>
            <person name="Tian H."/>
            <person name="Witte H."/>
            <person name="Yang S.P."/>
            <person name="Wilson R.K."/>
            <person name="Sommer R.J."/>
        </authorList>
    </citation>
    <scope>NUCLEOTIDE SEQUENCE [LARGE SCALE GENOMIC DNA]</scope>
    <source>
        <strain evidence="2">PS312</strain>
    </source>
</reference>
<proteinExistence type="predicted"/>
<accession>A0A2A6B6B3</accession>
<accession>A0A8R1UP20</accession>
<keyword evidence="2" id="KW-1185">Reference proteome</keyword>